<comment type="caution">
    <text evidence="1">The sequence shown here is derived from an EMBL/GenBank/DDBJ whole genome shotgun (WGS) entry which is preliminary data.</text>
</comment>
<gene>
    <name evidence="1" type="ORF">RLOC_00004584</name>
</gene>
<name>A0A218U973_9PASE</name>
<reference evidence="1 2" key="1">
    <citation type="submission" date="2017-05" db="EMBL/GenBank/DDBJ databases">
        <title>Genome of assembly of the Bengalese finch, Lonchura striata domestica.</title>
        <authorList>
            <person name="Colquitt B.M."/>
            <person name="Brainard M.S."/>
        </authorList>
    </citation>
    <scope>NUCLEOTIDE SEQUENCE [LARGE SCALE GENOMIC DNA]</scope>
    <source>
        <strain evidence="1">White83orange57</strain>
    </source>
</reference>
<dbReference type="Proteomes" id="UP000197619">
    <property type="component" value="Unassembled WGS sequence"/>
</dbReference>
<organism evidence="1 2">
    <name type="scientific">Lonchura striata</name>
    <name type="common">white-rumped munia</name>
    <dbReference type="NCBI Taxonomy" id="40157"/>
    <lineage>
        <taxon>Eukaryota</taxon>
        <taxon>Metazoa</taxon>
        <taxon>Chordata</taxon>
        <taxon>Craniata</taxon>
        <taxon>Vertebrata</taxon>
        <taxon>Euteleostomi</taxon>
        <taxon>Archelosauria</taxon>
        <taxon>Archosauria</taxon>
        <taxon>Dinosauria</taxon>
        <taxon>Saurischia</taxon>
        <taxon>Theropoda</taxon>
        <taxon>Coelurosauria</taxon>
        <taxon>Aves</taxon>
        <taxon>Neognathae</taxon>
        <taxon>Neoaves</taxon>
        <taxon>Telluraves</taxon>
        <taxon>Australaves</taxon>
        <taxon>Passeriformes</taxon>
        <taxon>Passeroidea</taxon>
        <taxon>Estrildidae</taxon>
        <taxon>Estrildinae</taxon>
        <taxon>Lonchura</taxon>
    </lineage>
</organism>
<dbReference type="EMBL" id="MUZQ01000584">
    <property type="protein sequence ID" value="OWK50253.1"/>
    <property type="molecule type" value="Genomic_DNA"/>
</dbReference>
<sequence length="18" mass="2025">MSTRWRCCSGRSCPAARP</sequence>
<proteinExistence type="predicted"/>
<accession>A0A218U973</accession>
<keyword evidence="2" id="KW-1185">Reference proteome</keyword>
<evidence type="ECO:0000313" key="1">
    <source>
        <dbReference type="EMBL" id="OWK50253.1"/>
    </source>
</evidence>
<dbReference type="AlphaFoldDB" id="A0A218U973"/>
<evidence type="ECO:0000313" key="2">
    <source>
        <dbReference type="Proteomes" id="UP000197619"/>
    </source>
</evidence>
<protein>
    <submittedName>
        <fullName evidence="1">Uncharacterized protein</fullName>
    </submittedName>
</protein>